<reference evidence="1" key="1">
    <citation type="journal article" date="2023" name="Mol. Phylogenet. Evol.">
        <title>Genome-scale phylogeny and comparative genomics of the fungal order Sordariales.</title>
        <authorList>
            <person name="Hensen N."/>
            <person name="Bonometti L."/>
            <person name="Westerberg I."/>
            <person name="Brannstrom I.O."/>
            <person name="Guillou S."/>
            <person name="Cros-Aarteil S."/>
            <person name="Calhoun S."/>
            <person name="Haridas S."/>
            <person name="Kuo A."/>
            <person name="Mondo S."/>
            <person name="Pangilinan J."/>
            <person name="Riley R."/>
            <person name="LaButti K."/>
            <person name="Andreopoulos B."/>
            <person name="Lipzen A."/>
            <person name="Chen C."/>
            <person name="Yan M."/>
            <person name="Daum C."/>
            <person name="Ng V."/>
            <person name="Clum A."/>
            <person name="Steindorff A."/>
            <person name="Ohm R.A."/>
            <person name="Martin F."/>
            <person name="Silar P."/>
            <person name="Natvig D.O."/>
            <person name="Lalanne C."/>
            <person name="Gautier V."/>
            <person name="Ament-Velasquez S.L."/>
            <person name="Kruys A."/>
            <person name="Hutchinson M.I."/>
            <person name="Powell A.J."/>
            <person name="Barry K."/>
            <person name="Miller A.N."/>
            <person name="Grigoriev I.V."/>
            <person name="Debuchy R."/>
            <person name="Gladieux P."/>
            <person name="Hiltunen Thoren M."/>
            <person name="Johannesson H."/>
        </authorList>
    </citation>
    <scope>NUCLEOTIDE SEQUENCE</scope>
    <source>
        <strain evidence="1">CBS 731.68</strain>
    </source>
</reference>
<dbReference type="Proteomes" id="UP001302602">
    <property type="component" value="Unassembled WGS sequence"/>
</dbReference>
<keyword evidence="2" id="KW-1185">Reference proteome</keyword>
<sequence length="184" mass="20637">MNEAKAWMMVGSRLSIGGARNYSGAVEPTKPRIGPSKRVTWIGLWAVPRCCVAASQKTMFIHVLSLDRHGILLVKHGICKNAILRQVRGSRSHWEISWMFFARPFPAQNVDLSSHLVIIRQLLSVSNLCNGVLSAIKHNSPFWRRRTLGIRLRLCRSSGFEHGIKVECCVSYSNVRNCGHTSSV</sequence>
<gene>
    <name evidence="1" type="ORF">N657DRAFT_14797</name>
</gene>
<dbReference type="AlphaFoldDB" id="A0AAN6Z7W1"/>
<evidence type="ECO:0000313" key="1">
    <source>
        <dbReference type="EMBL" id="KAK4128332.1"/>
    </source>
</evidence>
<protein>
    <submittedName>
        <fullName evidence="1">Uncharacterized protein</fullName>
    </submittedName>
</protein>
<comment type="caution">
    <text evidence="1">The sequence shown here is derived from an EMBL/GenBank/DDBJ whole genome shotgun (WGS) entry which is preliminary data.</text>
</comment>
<dbReference type="RefSeq" id="XP_062652103.1">
    <property type="nucleotide sequence ID" value="XM_062785952.1"/>
</dbReference>
<reference evidence="1" key="2">
    <citation type="submission" date="2023-05" db="EMBL/GenBank/DDBJ databases">
        <authorList>
            <consortium name="Lawrence Berkeley National Laboratory"/>
            <person name="Steindorff A."/>
            <person name="Hensen N."/>
            <person name="Bonometti L."/>
            <person name="Westerberg I."/>
            <person name="Brannstrom I.O."/>
            <person name="Guillou S."/>
            <person name="Cros-Aarteil S."/>
            <person name="Calhoun S."/>
            <person name="Haridas S."/>
            <person name="Kuo A."/>
            <person name="Mondo S."/>
            <person name="Pangilinan J."/>
            <person name="Riley R."/>
            <person name="Labutti K."/>
            <person name="Andreopoulos B."/>
            <person name="Lipzen A."/>
            <person name="Chen C."/>
            <person name="Yanf M."/>
            <person name="Daum C."/>
            <person name="Ng V."/>
            <person name="Clum A."/>
            <person name="Ohm R."/>
            <person name="Martin F."/>
            <person name="Silar P."/>
            <person name="Natvig D."/>
            <person name="Lalanne C."/>
            <person name="Gautier V."/>
            <person name="Ament-Velasquez S.L."/>
            <person name="Kruys A."/>
            <person name="Hutchinson M.I."/>
            <person name="Powell A.J."/>
            <person name="Barry K."/>
            <person name="Miller A.N."/>
            <person name="Grigoriev I.V."/>
            <person name="Debuchy R."/>
            <person name="Gladieux P."/>
            <person name="Thoren M.H."/>
            <person name="Johannesson H."/>
        </authorList>
    </citation>
    <scope>NUCLEOTIDE SEQUENCE</scope>
    <source>
        <strain evidence="1">CBS 731.68</strain>
    </source>
</reference>
<evidence type="ECO:0000313" key="2">
    <source>
        <dbReference type="Proteomes" id="UP001302602"/>
    </source>
</evidence>
<accession>A0AAN6Z7W1</accession>
<dbReference type="EMBL" id="MU853223">
    <property type="protein sequence ID" value="KAK4128332.1"/>
    <property type="molecule type" value="Genomic_DNA"/>
</dbReference>
<organism evidence="1 2">
    <name type="scientific">Parathielavia appendiculata</name>
    <dbReference type="NCBI Taxonomy" id="2587402"/>
    <lineage>
        <taxon>Eukaryota</taxon>
        <taxon>Fungi</taxon>
        <taxon>Dikarya</taxon>
        <taxon>Ascomycota</taxon>
        <taxon>Pezizomycotina</taxon>
        <taxon>Sordariomycetes</taxon>
        <taxon>Sordariomycetidae</taxon>
        <taxon>Sordariales</taxon>
        <taxon>Chaetomiaceae</taxon>
        <taxon>Parathielavia</taxon>
    </lineage>
</organism>
<proteinExistence type="predicted"/>
<dbReference type="GeneID" id="87822718"/>
<name>A0AAN6Z7W1_9PEZI</name>